<name>A0A5C7I085_9ROSI</name>
<feature type="compositionally biased region" description="Basic and acidic residues" evidence="6">
    <location>
        <begin position="30"/>
        <end position="41"/>
    </location>
</feature>
<evidence type="ECO:0000256" key="6">
    <source>
        <dbReference type="SAM" id="MobiDB-lite"/>
    </source>
</evidence>
<feature type="compositionally biased region" description="Acidic residues" evidence="6">
    <location>
        <begin position="72"/>
        <end position="87"/>
    </location>
</feature>
<dbReference type="Pfam" id="PF03126">
    <property type="entry name" value="Plus-3"/>
    <property type="match status" value="1"/>
</dbReference>
<evidence type="ECO:0000313" key="8">
    <source>
        <dbReference type="EMBL" id="TXG62126.1"/>
    </source>
</evidence>
<dbReference type="PROSITE" id="PS51360">
    <property type="entry name" value="PLUS3"/>
    <property type="match status" value="1"/>
</dbReference>
<feature type="region of interest" description="Disordered" evidence="6">
    <location>
        <begin position="1"/>
        <end position="256"/>
    </location>
</feature>
<comment type="caution">
    <text evidence="8">The sequence shown here is derived from an EMBL/GenBank/DDBJ whole genome shotgun (WGS) entry which is preliminary data.</text>
</comment>
<feature type="compositionally biased region" description="Basic and acidic residues" evidence="6">
    <location>
        <begin position="109"/>
        <end position="147"/>
    </location>
</feature>
<dbReference type="GO" id="GO:0016593">
    <property type="term" value="C:Cdc73/Paf1 complex"/>
    <property type="evidence" value="ECO:0007669"/>
    <property type="project" value="TreeGrafter"/>
</dbReference>
<dbReference type="AlphaFoldDB" id="A0A5C7I085"/>
<keyword evidence="2" id="KW-0805">Transcription regulation</keyword>
<evidence type="ECO:0000256" key="1">
    <source>
        <dbReference type="ARBA" id="ARBA00004123"/>
    </source>
</evidence>
<evidence type="ECO:0000259" key="7">
    <source>
        <dbReference type="PROSITE" id="PS51360"/>
    </source>
</evidence>
<accession>A0A5C7I085</accession>
<dbReference type="GO" id="GO:1990269">
    <property type="term" value="F:RNA polymerase II C-terminal domain phosphoserine binding"/>
    <property type="evidence" value="ECO:0007669"/>
    <property type="project" value="TreeGrafter"/>
</dbReference>
<feature type="domain" description="Plus3" evidence="7">
    <location>
        <begin position="255"/>
        <end position="390"/>
    </location>
</feature>
<keyword evidence="4" id="KW-0539">Nucleus</keyword>
<organism evidence="8 9">
    <name type="scientific">Acer yangbiense</name>
    <dbReference type="NCBI Taxonomy" id="1000413"/>
    <lineage>
        <taxon>Eukaryota</taxon>
        <taxon>Viridiplantae</taxon>
        <taxon>Streptophyta</taxon>
        <taxon>Embryophyta</taxon>
        <taxon>Tracheophyta</taxon>
        <taxon>Spermatophyta</taxon>
        <taxon>Magnoliopsida</taxon>
        <taxon>eudicotyledons</taxon>
        <taxon>Gunneridae</taxon>
        <taxon>Pentapetalae</taxon>
        <taxon>rosids</taxon>
        <taxon>malvids</taxon>
        <taxon>Sapindales</taxon>
        <taxon>Sapindaceae</taxon>
        <taxon>Hippocastanoideae</taxon>
        <taxon>Acereae</taxon>
        <taxon>Acer</taxon>
    </lineage>
</organism>
<evidence type="ECO:0000256" key="4">
    <source>
        <dbReference type="ARBA" id="ARBA00023242"/>
    </source>
</evidence>
<dbReference type="OrthoDB" id="166375at2759"/>
<protein>
    <recommendedName>
        <fullName evidence="7">Plus3 domain-containing protein</fullName>
    </recommendedName>
</protein>
<evidence type="ECO:0000313" key="9">
    <source>
        <dbReference type="Proteomes" id="UP000323000"/>
    </source>
</evidence>
<evidence type="ECO:0000256" key="5">
    <source>
        <dbReference type="SAM" id="Coils"/>
    </source>
</evidence>
<dbReference type="Proteomes" id="UP000323000">
    <property type="component" value="Chromosome 5"/>
</dbReference>
<keyword evidence="5" id="KW-0175">Coiled coil</keyword>
<feature type="compositionally biased region" description="Low complexity" evidence="6">
    <location>
        <begin position="211"/>
        <end position="225"/>
    </location>
</feature>
<dbReference type="FunFam" id="3.90.70.200:FF:000003">
    <property type="entry name" value="RNA polymerase-associated protein RTF1"/>
    <property type="match status" value="1"/>
</dbReference>
<sequence length="672" mass="74292">MADLENLLLEAAGRTNTTGRNRHSLPPSRRGHEGSDSGTDSRDDDSDEGHGYTNRKPSGSQVPLKKRGPTDRDDDQGSQEEGDFDDGGSDREGDSSNDSDDDNHVQMTELEREMMIFERDDKKVDKNLMDKFRSRREEKPTRSRKETPPLPSSRGVRLSARSADRAAAKDDALNELRAKRLKQQDPEAHRRLRDASRGSSGGRGYSPIKPKSFTPASLSSSSQSDSESRSHSEDEGSMGDGADSDDDRGMPGTDGLKFDDIKEITIRRSKLGKWFMEPFFEELIVGCFVRVGIGRSKTGPIYRLCLVRNVDATEPDRSYKLENRTTYKYLNVTWGNESSAARWQMAMISDSAPLEEEFKQWVREVERSGGRMPTKHDILEKKEAIQKINTFVYSAATVKQMLQEKKSASSRPLNIAAEKDRLRRELDAAISRHDEAEVERIKKRLQQLEASREPKVKDAKAIRLAEMNRKNRVENFKNASEMKPVNTSLKAGEAGYDPFSRRWTRSINYYVSKPGEGDTGAAANGGNNDALTGANGNGAGTAVASESGMAATAAALEAAAGAGKLIDTSAPVDYGTESNFLHDFDIDISLNALKKFGGPQGVLAGFMARKQRIEATVGCQVPENDGRRHALTLTAMQTPFRSYLQDMPTLVKKENAEHNALGALPLYQCTIP</sequence>
<dbReference type="PANTHER" id="PTHR13115">
    <property type="entry name" value="RNA POLYMERASE-ASSOCIATED PROTEIN RTF1 HOMOLOG"/>
    <property type="match status" value="1"/>
</dbReference>
<dbReference type="SUPFAM" id="SSF159042">
    <property type="entry name" value="Plus3-like"/>
    <property type="match status" value="1"/>
</dbReference>
<comment type="subcellular location">
    <subcellularLocation>
        <location evidence="1">Nucleus</location>
    </subcellularLocation>
</comment>
<feature type="coiled-coil region" evidence="5">
    <location>
        <begin position="419"/>
        <end position="451"/>
    </location>
</feature>
<dbReference type="Gene3D" id="3.90.70.200">
    <property type="entry name" value="Plus-3 domain"/>
    <property type="match status" value="1"/>
</dbReference>
<feature type="compositionally biased region" description="Basic and acidic residues" evidence="6">
    <location>
        <begin position="162"/>
        <end position="196"/>
    </location>
</feature>
<keyword evidence="3" id="KW-0804">Transcription</keyword>
<proteinExistence type="predicted"/>
<keyword evidence="9" id="KW-1185">Reference proteome</keyword>
<dbReference type="SMART" id="SM00719">
    <property type="entry name" value="Plus3"/>
    <property type="match status" value="1"/>
</dbReference>
<evidence type="ECO:0000256" key="2">
    <source>
        <dbReference type="ARBA" id="ARBA00023015"/>
    </source>
</evidence>
<evidence type="ECO:0000256" key="3">
    <source>
        <dbReference type="ARBA" id="ARBA00023163"/>
    </source>
</evidence>
<dbReference type="PANTHER" id="PTHR13115:SF8">
    <property type="entry name" value="RNA POLYMERASE-ASSOCIATED PROTEIN RTF1 HOMOLOG"/>
    <property type="match status" value="1"/>
</dbReference>
<dbReference type="GO" id="GO:0003677">
    <property type="term" value="F:DNA binding"/>
    <property type="evidence" value="ECO:0007669"/>
    <property type="project" value="InterPro"/>
</dbReference>
<dbReference type="EMBL" id="VAHF01000005">
    <property type="protein sequence ID" value="TXG62126.1"/>
    <property type="molecule type" value="Genomic_DNA"/>
</dbReference>
<dbReference type="InterPro" id="IPR036128">
    <property type="entry name" value="Plus3-like_sf"/>
</dbReference>
<gene>
    <name evidence="8" type="ORF">EZV62_013489</name>
</gene>
<dbReference type="InterPro" id="IPR004343">
    <property type="entry name" value="Plus-3_dom"/>
</dbReference>
<reference evidence="9" key="1">
    <citation type="journal article" date="2019" name="Gigascience">
        <title>De novo genome assembly of the endangered Acer yangbiense, a plant species with extremely small populations endemic to Yunnan Province, China.</title>
        <authorList>
            <person name="Yang J."/>
            <person name="Wariss H.M."/>
            <person name="Tao L."/>
            <person name="Zhang R."/>
            <person name="Yun Q."/>
            <person name="Hollingsworth P."/>
            <person name="Dao Z."/>
            <person name="Luo G."/>
            <person name="Guo H."/>
            <person name="Ma Y."/>
            <person name="Sun W."/>
        </authorList>
    </citation>
    <scope>NUCLEOTIDE SEQUENCE [LARGE SCALE GENOMIC DNA]</scope>
    <source>
        <strain evidence="9">cv. Malutang</strain>
    </source>
</reference>